<dbReference type="AlphaFoldDB" id="A0A9D3Z5E2"/>
<keyword evidence="1" id="KW-0732">Signal</keyword>
<organism evidence="2 3">
    <name type="scientific">Dreissena polymorpha</name>
    <name type="common">Zebra mussel</name>
    <name type="synonym">Mytilus polymorpha</name>
    <dbReference type="NCBI Taxonomy" id="45954"/>
    <lineage>
        <taxon>Eukaryota</taxon>
        <taxon>Metazoa</taxon>
        <taxon>Spiralia</taxon>
        <taxon>Lophotrochozoa</taxon>
        <taxon>Mollusca</taxon>
        <taxon>Bivalvia</taxon>
        <taxon>Autobranchia</taxon>
        <taxon>Heteroconchia</taxon>
        <taxon>Euheterodonta</taxon>
        <taxon>Imparidentia</taxon>
        <taxon>Neoheterodontei</taxon>
        <taxon>Myida</taxon>
        <taxon>Dreissenoidea</taxon>
        <taxon>Dreissenidae</taxon>
        <taxon>Dreissena</taxon>
    </lineage>
</organism>
<keyword evidence="3" id="KW-1185">Reference proteome</keyword>
<comment type="caution">
    <text evidence="2">The sequence shown here is derived from an EMBL/GenBank/DDBJ whole genome shotgun (WGS) entry which is preliminary data.</text>
</comment>
<accession>A0A9D3Z5E2</accession>
<gene>
    <name evidence="2" type="ORF">DPMN_071909</name>
</gene>
<reference evidence="2" key="2">
    <citation type="submission" date="2020-11" db="EMBL/GenBank/DDBJ databases">
        <authorList>
            <person name="McCartney M.A."/>
            <person name="Auch B."/>
            <person name="Kono T."/>
            <person name="Mallez S."/>
            <person name="Becker A."/>
            <person name="Gohl D.M."/>
            <person name="Silverstein K.A.T."/>
            <person name="Koren S."/>
            <person name="Bechman K.B."/>
            <person name="Herman A."/>
            <person name="Abrahante J.E."/>
            <person name="Garbe J."/>
        </authorList>
    </citation>
    <scope>NUCLEOTIDE SEQUENCE</scope>
    <source>
        <strain evidence="2">Duluth1</strain>
        <tissue evidence="2">Whole animal</tissue>
    </source>
</reference>
<proteinExistence type="predicted"/>
<evidence type="ECO:0000313" key="3">
    <source>
        <dbReference type="Proteomes" id="UP000828390"/>
    </source>
</evidence>
<dbReference type="Proteomes" id="UP000828390">
    <property type="component" value="Unassembled WGS sequence"/>
</dbReference>
<feature type="chain" id="PRO_5039417371" description="Secreted protein" evidence="1">
    <location>
        <begin position="16"/>
        <end position="76"/>
    </location>
</feature>
<protein>
    <recommendedName>
        <fullName evidence="4">Secreted protein</fullName>
    </recommendedName>
</protein>
<sequence length="76" mass="8695">MFPYHICIFLHLVLGVGEKSQIIGKSRSSNCFQSVHRIPFCFCSVAVFITQSMAGRNRKVRVSSLVLHRFSLQRQP</sequence>
<dbReference type="EMBL" id="JAIWYP010000014">
    <property type="protein sequence ID" value="KAH3712224.1"/>
    <property type="molecule type" value="Genomic_DNA"/>
</dbReference>
<evidence type="ECO:0000313" key="2">
    <source>
        <dbReference type="EMBL" id="KAH3712224.1"/>
    </source>
</evidence>
<feature type="signal peptide" evidence="1">
    <location>
        <begin position="1"/>
        <end position="15"/>
    </location>
</feature>
<evidence type="ECO:0000256" key="1">
    <source>
        <dbReference type="SAM" id="SignalP"/>
    </source>
</evidence>
<reference evidence="2" key="1">
    <citation type="journal article" date="2019" name="bioRxiv">
        <title>The Genome of the Zebra Mussel, Dreissena polymorpha: A Resource for Invasive Species Research.</title>
        <authorList>
            <person name="McCartney M.A."/>
            <person name="Auch B."/>
            <person name="Kono T."/>
            <person name="Mallez S."/>
            <person name="Zhang Y."/>
            <person name="Obille A."/>
            <person name="Becker A."/>
            <person name="Abrahante J.E."/>
            <person name="Garbe J."/>
            <person name="Badalamenti J.P."/>
            <person name="Herman A."/>
            <person name="Mangelson H."/>
            <person name="Liachko I."/>
            <person name="Sullivan S."/>
            <person name="Sone E.D."/>
            <person name="Koren S."/>
            <person name="Silverstein K.A.T."/>
            <person name="Beckman K.B."/>
            <person name="Gohl D.M."/>
        </authorList>
    </citation>
    <scope>NUCLEOTIDE SEQUENCE</scope>
    <source>
        <strain evidence="2">Duluth1</strain>
        <tissue evidence="2">Whole animal</tissue>
    </source>
</reference>
<name>A0A9D3Z5E2_DREPO</name>
<evidence type="ECO:0008006" key="4">
    <source>
        <dbReference type="Google" id="ProtNLM"/>
    </source>
</evidence>